<gene>
    <name evidence="9" type="ORF">Poly51_02850</name>
</gene>
<evidence type="ECO:0000259" key="7">
    <source>
        <dbReference type="Pfam" id="PF06738"/>
    </source>
</evidence>
<dbReference type="RefSeq" id="WP_146453561.1">
    <property type="nucleotide sequence ID" value="NZ_SJPW01000001.1"/>
</dbReference>
<dbReference type="PANTHER" id="PTHR31082:SF4">
    <property type="entry name" value="PHEROMONE-REGULATED MEMBRANE PROTEIN 10"/>
    <property type="match status" value="1"/>
</dbReference>
<feature type="transmembrane region" description="Helical" evidence="6">
    <location>
        <begin position="316"/>
        <end position="335"/>
    </location>
</feature>
<keyword evidence="10" id="KW-1185">Reference proteome</keyword>
<evidence type="ECO:0000313" key="9">
    <source>
        <dbReference type="EMBL" id="TWU60012.1"/>
    </source>
</evidence>
<feature type="transmembrane region" description="Helical" evidence="6">
    <location>
        <begin position="175"/>
        <end position="192"/>
    </location>
</feature>
<feature type="transmembrane region" description="Helical" evidence="6">
    <location>
        <begin position="375"/>
        <end position="399"/>
    </location>
</feature>
<feature type="transmembrane region" description="Helical" evidence="6">
    <location>
        <begin position="229"/>
        <end position="250"/>
    </location>
</feature>
<dbReference type="Pfam" id="PF06738">
    <property type="entry name" value="ThrE"/>
    <property type="match status" value="1"/>
</dbReference>
<dbReference type="GO" id="GO:0016020">
    <property type="term" value="C:membrane"/>
    <property type="evidence" value="ECO:0007669"/>
    <property type="project" value="UniProtKB-SubCell"/>
</dbReference>
<comment type="subcellular location">
    <subcellularLocation>
        <location evidence="1">Membrane</location>
        <topology evidence="1">Multi-pass membrane protein</topology>
    </subcellularLocation>
</comment>
<evidence type="ECO:0000256" key="4">
    <source>
        <dbReference type="ARBA" id="ARBA00023136"/>
    </source>
</evidence>
<reference evidence="9 10" key="1">
    <citation type="submission" date="2019-02" db="EMBL/GenBank/DDBJ databases">
        <title>Deep-cultivation of Planctomycetes and their phenomic and genomic characterization uncovers novel biology.</title>
        <authorList>
            <person name="Wiegand S."/>
            <person name="Jogler M."/>
            <person name="Boedeker C."/>
            <person name="Pinto D."/>
            <person name="Vollmers J."/>
            <person name="Rivas-Marin E."/>
            <person name="Kohn T."/>
            <person name="Peeters S.H."/>
            <person name="Heuer A."/>
            <person name="Rast P."/>
            <person name="Oberbeckmann S."/>
            <person name="Bunk B."/>
            <person name="Jeske O."/>
            <person name="Meyerdierks A."/>
            <person name="Storesund J.E."/>
            <person name="Kallscheuer N."/>
            <person name="Luecker S."/>
            <person name="Lage O.M."/>
            <person name="Pohl T."/>
            <person name="Merkel B.J."/>
            <person name="Hornburger P."/>
            <person name="Mueller R.-W."/>
            <person name="Bruemmer F."/>
            <person name="Labrenz M."/>
            <person name="Spormann A.M."/>
            <person name="Op Den Camp H."/>
            <person name="Overmann J."/>
            <person name="Amann R."/>
            <person name="Jetten M.S.M."/>
            <person name="Mascher T."/>
            <person name="Medema M.H."/>
            <person name="Devos D.P."/>
            <person name="Kaster A.-K."/>
            <person name="Ovreas L."/>
            <person name="Rohde M."/>
            <person name="Galperin M.Y."/>
            <person name="Jogler C."/>
        </authorList>
    </citation>
    <scope>NUCLEOTIDE SEQUENCE [LARGE SCALE GENOMIC DNA]</scope>
    <source>
        <strain evidence="9 10">Poly51</strain>
    </source>
</reference>
<feature type="domain" description="Threonine/serine exporter-like N-terminal" evidence="7">
    <location>
        <begin position="13"/>
        <end position="251"/>
    </location>
</feature>
<keyword evidence="4 6" id="KW-0472">Membrane</keyword>
<dbReference type="GO" id="GO:0022857">
    <property type="term" value="F:transmembrane transporter activity"/>
    <property type="evidence" value="ECO:0007669"/>
    <property type="project" value="InterPro"/>
</dbReference>
<evidence type="ECO:0000256" key="6">
    <source>
        <dbReference type="SAM" id="Phobius"/>
    </source>
</evidence>
<dbReference type="PANTHER" id="PTHR31082">
    <property type="entry name" value="PHEROMONE-REGULATED MEMBRANE PROTEIN 10"/>
    <property type="match status" value="1"/>
</dbReference>
<keyword evidence="2 6" id="KW-0812">Transmembrane</keyword>
<organism evidence="9 10">
    <name type="scientific">Rubripirellula tenax</name>
    <dbReference type="NCBI Taxonomy" id="2528015"/>
    <lineage>
        <taxon>Bacteria</taxon>
        <taxon>Pseudomonadati</taxon>
        <taxon>Planctomycetota</taxon>
        <taxon>Planctomycetia</taxon>
        <taxon>Pirellulales</taxon>
        <taxon>Pirellulaceae</taxon>
        <taxon>Rubripirellula</taxon>
    </lineage>
</organism>
<dbReference type="InterPro" id="IPR051361">
    <property type="entry name" value="ThrE/Ser_Exporter"/>
</dbReference>
<evidence type="ECO:0000256" key="2">
    <source>
        <dbReference type="ARBA" id="ARBA00022692"/>
    </source>
</evidence>
<evidence type="ECO:0008006" key="11">
    <source>
        <dbReference type="Google" id="ProtNLM"/>
    </source>
</evidence>
<feature type="domain" description="Threonine/Serine exporter ThrE" evidence="8">
    <location>
        <begin position="273"/>
        <end position="397"/>
    </location>
</feature>
<dbReference type="EMBL" id="SJPW01000001">
    <property type="protein sequence ID" value="TWU60012.1"/>
    <property type="molecule type" value="Genomic_DNA"/>
</dbReference>
<feature type="transmembrane region" description="Helical" evidence="6">
    <location>
        <begin position="270"/>
        <end position="286"/>
    </location>
</feature>
<evidence type="ECO:0000256" key="1">
    <source>
        <dbReference type="ARBA" id="ARBA00004141"/>
    </source>
</evidence>
<dbReference type="InterPro" id="IPR010619">
    <property type="entry name" value="ThrE-like_N"/>
</dbReference>
<sequence length="405" mass="43111">MTTAAKRPLKQQFLIDAAIMLHRYGTPSHRLERVMDEVSQGLNVHSAFLYTPTALVISLDEDSAASEMTVIRRVDSGSVDVGKVIELGRVLGQVARGEVTADEAMPIIHRIDVAPSMYGPWTYGLACATACAAVAVFFGGTVQEWIAAAVVGILVTVMELLHARWKLEKGLLEPIAGVVASLSSILIARSFVGMDDRLVTLAGLILLIPGLRLTVALTELAVGHLSAGVARLAGAMVSLATLFIGVAFVWRMIDPLRVADDAGADLNVRAFWIALAVAPIAFAIVFRAGPKQWPIIMLVSYLGVLVSRSMELRFGVEVGAFLGALTIGCVSNLYARVRDIPAMVLLTPGMLILLPGSLGYRSLAALLERETLEGVQLGFSMVVIGLSLVGGLLVSNAIVPPRRVL</sequence>
<dbReference type="Pfam" id="PF12821">
    <property type="entry name" value="ThrE_2"/>
    <property type="match status" value="1"/>
</dbReference>
<feature type="transmembrane region" description="Helical" evidence="6">
    <location>
        <begin position="198"/>
        <end position="217"/>
    </location>
</feature>
<keyword evidence="3 6" id="KW-1133">Transmembrane helix</keyword>
<name>A0A5C6FK13_9BACT</name>
<dbReference type="AlphaFoldDB" id="A0A5C6FK13"/>
<evidence type="ECO:0000313" key="10">
    <source>
        <dbReference type="Proteomes" id="UP000318288"/>
    </source>
</evidence>
<proteinExistence type="inferred from homology"/>
<evidence type="ECO:0000256" key="5">
    <source>
        <dbReference type="ARBA" id="ARBA00034125"/>
    </source>
</evidence>
<comment type="similarity">
    <text evidence="5">Belongs to the ThrE exporter (TC 2.A.79) family.</text>
</comment>
<evidence type="ECO:0000259" key="8">
    <source>
        <dbReference type="Pfam" id="PF12821"/>
    </source>
</evidence>
<accession>A0A5C6FK13</accession>
<dbReference type="InterPro" id="IPR024528">
    <property type="entry name" value="ThrE_2"/>
</dbReference>
<protein>
    <recommendedName>
        <fullName evidence="11">Threonine/serine exporter family protein</fullName>
    </recommendedName>
</protein>
<dbReference type="OrthoDB" id="5295394at2"/>
<dbReference type="Proteomes" id="UP000318288">
    <property type="component" value="Unassembled WGS sequence"/>
</dbReference>
<evidence type="ECO:0000256" key="3">
    <source>
        <dbReference type="ARBA" id="ARBA00022989"/>
    </source>
</evidence>
<comment type="caution">
    <text evidence="9">The sequence shown here is derived from an EMBL/GenBank/DDBJ whole genome shotgun (WGS) entry which is preliminary data.</text>
</comment>
<feature type="transmembrane region" description="Helical" evidence="6">
    <location>
        <begin position="342"/>
        <end position="363"/>
    </location>
</feature>